<dbReference type="Proteomes" id="UP000494206">
    <property type="component" value="Unassembled WGS sequence"/>
</dbReference>
<gene>
    <name evidence="1" type="ORF">CBOVIS_LOCUS9580</name>
</gene>
<dbReference type="AlphaFoldDB" id="A0A8S1F158"/>
<comment type="caution">
    <text evidence="1">The sequence shown here is derived from an EMBL/GenBank/DDBJ whole genome shotgun (WGS) entry which is preliminary data.</text>
</comment>
<protein>
    <submittedName>
        <fullName evidence="1">Uncharacterized protein</fullName>
    </submittedName>
</protein>
<reference evidence="1 2" key="1">
    <citation type="submission" date="2020-04" db="EMBL/GenBank/DDBJ databases">
        <authorList>
            <person name="Laetsch R D."/>
            <person name="Stevens L."/>
            <person name="Kumar S."/>
            <person name="Blaxter L. M."/>
        </authorList>
    </citation>
    <scope>NUCLEOTIDE SEQUENCE [LARGE SCALE GENOMIC DNA]</scope>
</reference>
<dbReference type="PANTHER" id="PTHR14042">
    <property type="entry name" value="DOPEY-RELATED"/>
    <property type="match status" value="1"/>
</dbReference>
<keyword evidence="2" id="KW-1185">Reference proteome</keyword>
<evidence type="ECO:0000313" key="1">
    <source>
        <dbReference type="EMBL" id="CAB3407693.1"/>
    </source>
</evidence>
<dbReference type="InterPro" id="IPR040314">
    <property type="entry name" value="DOP1"/>
</dbReference>
<dbReference type="PANTHER" id="PTHR14042:SF24">
    <property type="entry name" value="PROTEIN DOPEY-1 HOMOLOG"/>
    <property type="match status" value="1"/>
</dbReference>
<dbReference type="EMBL" id="CADEPM010000006">
    <property type="protein sequence ID" value="CAB3407693.1"/>
    <property type="molecule type" value="Genomic_DNA"/>
</dbReference>
<sequence length="660" mass="76368">MAMYALSPDVLQHCLHSNPENVVRAVTIEIEGDKSCAVTIRIDQAVVIPSEKLHPALDCVVGSGGERLSRIYRNHFHKLSTYLADPRKFFIDYHKKHVRVLNRAKVPKLKLLGARYDEMMSISDQIRFVGNDFDHMIIVLLKVSENEQIQAPESFVTFLAYIFPLDSSKLTDEQFIKLILQCLSMMPDYGANFSNVFIAWLLSKSDDTNSNLIKCRQGKLEEIDSSFFFERTFPLFKIAMERYLDSGMAKYSRNPYVEMNVCKILTEFQTHPDLGKFLNGAFLVPAIRKYDEWRIENAKRANLFHKAFGSLIQLTPAEFIWDFINYYCDTNINCSDVWNDTEKVHEISTVLGICFSYFHDFGDASDQATQLCQRILEGFANPNVLRANSVLDLSNLFISAEICLKSARIFPLFYPERYCHRLQTYRYFKCHALGLFNSLLDAILTIADFHMRDSRRILKIVDLIEYAELFVKPSSILNTKHDNFEASHVSTWVKKLVNVFNFHKFLTEMKAGECRDMEIFISLLEFICRMYMSSATPSRGAMIHDQNRFPLFSNPILKRCDLRFIDSQGLFESCAEALWIGLESNWCRHWHVTIRRLLIQIHSRDLSKPSSEVEKIIVQRLQSSDETIREKTIYICEVMSGAIMTSDKPFDSVSINIFSI</sequence>
<dbReference type="OrthoDB" id="297643at2759"/>
<dbReference type="GO" id="GO:0005829">
    <property type="term" value="C:cytosol"/>
    <property type="evidence" value="ECO:0007669"/>
    <property type="project" value="GOC"/>
</dbReference>
<accession>A0A8S1F158</accession>
<proteinExistence type="predicted"/>
<evidence type="ECO:0000313" key="2">
    <source>
        <dbReference type="Proteomes" id="UP000494206"/>
    </source>
</evidence>
<name>A0A8S1F158_9PELO</name>
<dbReference type="GO" id="GO:0005768">
    <property type="term" value="C:endosome"/>
    <property type="evidence" value="ECO:0007669"/>
    <property type="project" value="TreeGrafter"/>
</dbReference>
<organism evidence="1 2">
    <name type="scientific">Caenorhabditis bovis</name>
    <dbReference type="NCBI Taxonomy" id="2654633"/>
    <lineage>
        <taxon>Eukaryota</taxon>
        <taxon>Metazoa</taxon>
        <taxon>Ecdysozoa</taxon>
        <taxon>Nematoda</taxon>
        <taxon>Chromadorea</taxon>
        <taxon>Rhabditida</taxon>
        <taxon>Rhabditina</taxon>
        <taxon>Rhabditomorpha</taxon>
        <taxon>Rhabditoidea</taxon>
        <taxon>Rhabditidae</taxon>
        <taxon>Peloderinae</taxon>
        <taxon>Caenorhabditis</taxon>
    </lineage>
</organism>
<dbReference type="GO" id="GO:0006895">
    <property type="term" value="P:Golgi to endosome transport"/>
    <property type="evidence" value="ECO:0007669"/>
    <property type="project" value="InterPro"/>
</dbReference>
<dbReference type="GO" id="GO:0005802">
    <property type="term" value="C:trans-Golgi network"/>
    <property type="evidence" value="ECO:0007669"/>
    <property type="project" value="TreeGrafter"/>
</dbReference>